<keyword evidence="6" id="KW-1185">Reference proteome</keyword>
<sequence length="747" mass="86780">MEKKSFFIIDKELNILYLNRYARNIYGNKTGEKCFRLLRKENKPCSICPVTSQENLVLFEKEKCINALNCKEKTLYKILRNLNEAAALSISEEDVLKKFCSVLSEELGNPYILVAIKDGKAIKPIECGGIENIEPVITEDIEIIHQPEGRYRSVACIPVYKKDRLFGIINLFSEKTEIFDTKDIYLFREIKKDIEASLNNLESIKESIVLKEAIEKSNEWVIITDKEGKIIYANKTVLEISGYTKEEILYRNLRVFKSGMHSKEFYKELWETILAGKEFEGTFINRRKDGNLFYLKQKIIPVKIDEKNFRFLAIGKDITEELRLAKENEYLRFYDQLTGLLNFEGFVKNISAYIEKSKRTSALIIIDISDFTYLNKVYGIEAGRIILKSVAKRIKNRFRKRDILGKTGSDEFAILLTDLKNKEDVFIIENKIRDIFEKNFNIKGKEIKIHFNAGISIYPDDAEDIHKLYENASLSLNNAKKEGADTVRFFNKDIEEKAKNILNSKILVEKAFRHNCFKLYYQPYFDAKDLSVAGFESLARIVDKKGNIYLPSYFIDYLENSPYIEQFTEWAFDQVSRKINRWGVPVSINISGKLFKNTKLINMIHKHSNRLKKFLILEITERVFIEDINRGNNLLKKLKFIPNLKISIDDFGTGYSAFSYIKDMDADIIKIDISFTKAVVKDKKSRAIVEGIIHITKSLGIKTVAEGVETKEQMEILRKMGVDYLQGFYLSKPVDEKEVEQKFIKHL</sequence>
<dbReference type="SUPFAM" id="SSF55785">
    <property type="entry name" value="PYP-like sensor domain (PAS domain)"/>
    <property type="match status" value="1"/>
</dbReference>
<dbReference type="EMBL" id="OBEI01000001">
    <property type="protein sequence ID" value="SNZ03533.1"/>
    <property type="molecule type" value="Genomic_DNA"/>
</dbReference>
<dbReference type="NCBIfam" id="TIGR00229">
    <property type="entry name" value="sensory_box"/>
    <property type="match status" value="1"/>
</dbReference>
<dbReference type="InterPro" id="IPR029016">
    <property type="entry name" value="GAF-like_dom_sf"/>
</dbReference>
<dbReference type="InterPro" id="IPR052155">
    <property type="entry name" value="Biofilm_reg_signaling"/>
</dbReference>
<dbReference type="InterPro" id="IPR043128">
    <property type="entry name" value="Rev_trsase/Diguanyl_cyclase"/>
</dbReference>
<dbReference type="PANTHER" id="PTHR44757">
    <property type="entry name" value="DIGUANYLATE CYCLASE DGCP"/>
    <property type="match status" value="1"/>
</dbReference>
<dbReference type="SUPFAM" id="SSF55781">
    <property type="entry name" value="GAF domain-like"/>
    <property type="match status" value="1"/>
</dbReference>
<dbReference type="Gene3D" id="3.30.450.20">
    <property type="entry name" value="PAS domain"/>
    <property type="match status" value="1"/>
</dbReference>
<dbReference type="CDD" id="cd00130">
    <property type="entry name" value="PAS"/>
    <property type="match status" value="1"/>
</dbReference>
<protein>
    <submittedName>
        <fullName evidence="5">Diguanylate cyclase/phosphodiesterase with PAS/PAC sensor(S)</fullName>
    </submittedName>
</protein>
<dbReference type="PROSITE" id="PS50883">
    <property type="entry name" value="EAL"/>
    <property type="match status" value="1"/>
</dbReference>
<dbReference type="Pfam" id="PF00563">
    <property type="entry name" value="EAL"/>
    <property type="match status" value="1"/>
</dbReference>
<dbReference type="Gene3D" id="3.30.70.270">
    <property type="match status" value="1"/>
</dbReference>
<reference evidence="6" key="1">
    <citation type="submission" date="2017-09" db="EMBL/GenBank/DDBJ databases">
        <authorList>
            <person name="Varghese N."/>
            <person name="Submissions S."/>
        </authorList>
    </citation>
    <scope>NUCLEOTIDE SEQUENCE [LARGE SCALE GENOMIC DNA]</scope>
    <source>
        <strain evidence="6">DSM 15103</strain>
    </source>
</reference>
<dbReference type="SMART" id="SM00052">
    <property type="entry name" value="EAL"/>
    <property type="match status" value="1"/>
</dbReference>
<dbReference type="SUPFAM" id="SSF55073">
    <property type="entry name" value="Nucleotide cyclase"/>
    <property type="match status" value="1"/>
</dbReference>
<evidence type="ECO:0000259" key="2">
    <source>
        <dbReference type="PROSITE" id="PS50113"/>
    </source>
</evidence>
<dbReference type="Gene3D" id="3.30.450.40">
    <property type="match status" value="1"/>
</dbReference>
<dbReference type="InterPro" id="IPR035919">
    <property type="entry name" value="EAL_sf"/>
</dbReference>
<dbReference type="InterPro" id="IPR029787">
    <property type="entry name" value="Nucleotide_cyclase"/>
</dbReference>
<organism evidence="5 6">
    <name type="scientific">Persephonella hydrogeniphila</name>
    <dbReference type="NCBI Taxonomy" id="198703"/>
    <lineage>
        <taxon>Bacteria</taxon>
        <taxon>Pseudomonadati</taxon>
        <taxon>Aquificota</taxon>
        <taxon>Aquificia</taxon>
        <taxon>Aquificales</taxon>
        <taxon>Hydrogenothermaceae</taxon>
        <taxon>Persephonella</taxon>
    </lineage>
</organism>
<dbReference type="OrthoDB" id="8951at2"/>
<feature type="domain" description="EAL" evidence="3">
    <location>
        <begin position="501"/>
        <end position="747"/>
    </location>
</feature>
<dbReference type="RefSeq" id="WP_096999591.1">
    <property type="nucleotide sequence ID" value="NZ_OBEI01000001.1"/>
</dbReference>
<dbReference type="PROSITE" id="PS50112">
    <property type="entry name" value="PAS"/>
    <property type="match status" value="1"/>
</dbReference>
<dbReference type="PANTHER" id="PTHR44757:SF2">
    <property type="entry name" value="BIOFILM ARCHITECTURE MAINTENANCE PROTEIN MBAA"/>
    <property type="match status" value="1"/>
</dbReference>
<dbReference type="PROSITE" id="PS50113">
    <property type="entry name" value="PAC"/>
    <property type="match status" value="1"/>
</dbReference>
<dbReference type="InterPro" id="IPR001633">
    <property type="entry name" value="EAL_dom"/>
</dbReference>
<evidence type="ECO:0000259" key="4">
    <source>
        <dbReference type="PROSITE" id="PS50887"/>
    </source>
</evidence>
<dbReference type="CDD" id="cd01948">
    <property type="entry name" value="EAL"/>
    <property type="match status" value="1"/>
</dbReference>
<dbReference type="SUPFAM" id="SSF141868">
    <property type="entry name" value="EAL domain-like"/>
    <property type="match status" value="1"/>
</dbReference>
<gene>
    <name evidence="5" type="ORF">SAMN06265182_0404</name>
</gene>
<evidence type="ECO:0000313" key="5">
    <source>
        <dbReference type="EMBL" id="SNZ03533.1"/>
    </source>
</evidence>
<evidence type="ECO:0000259" key="1">
    <source>
        <dbReference type="PROSITE" id="PS50112"/>
    </source>
</evidence>
<evidence type="ECO:0000259" key="3">
    <source>
        <dbReference type="PROSITE" id="PS50883"/>
    </source>
</evidence>
<accession>A0A285N3L8</accession>
<feature type="domain" description="GGDEF" evidence="4">
    <location>
        <begin position="359"/>
        <end position="492"/>
    </location>
</feature>
<dbReference type="Gene3D" id="3.20.20.450">
    <property type="entry name" value="EAL domain"/>
    <property type="match status" value="1"/>
</dbReference>
<dbReference type="NCBIfam" id="TIGR00254">
    <property type="entry name" value="GGDEF"/>
    <property type="match status" value="1"/>
</dbReference>
<feature type="domain" description="PAS" evidence="1">
    <location>
        <begin position="206"/>
        <end position="253"/>
    </location>
</feature>
<dbReference type="Pfam" id="PF13426">
    <property type="entry name" value="PAS_9"/>
    <property type="match status" value="1"/>
</dbReference>
<dbReference type="CDD" id="cd01949">
    <property type="entry name" value="GGDEF"/>
    <property type="match status" value="1"/>
</dbReference>
<dbReference type="SMART" id="SM00267">
    <property type="entry name" value="GGDEF"/>
    <property type="match status" value="1"/>
</dbReference>
<feature type="domain" description="PAC" evidence="2">
    <location>
        <begin position="277"/>
        <end position="330"/>
    </location>
</feature>
<dbReference type="PROSITE" id="PS50887">
    <property type="entry name" value="GGDEF"/>
    <property type="match status" value="1"/>
</dbReference>
<evidence type="ECO:0000313" key="6">
    <source>
        <dbReference type="Proteomes" id="UP000219036"/>
    </source>
</evidence>
<dbReference type="InterPro" id="IPR000700">
    <property type="entry name" value="PAS-assoc_C"/>
</dbReference>
<dbReference type="InterPro" id="IPR035965">
    <property type="entry name" value="PAS-like_dom_sf"/>
</dbReference>
<dbReference type="AlphaFoldDB" id="A0A285N3L8"/>
<dbReference type="Proteomes" id="UP000219036">
    <property type="component" value="Unassembled WGS sequence"/>
</dbReference>
<dbReference type="InterPro" id="IPR000160">
    <property type="entry name" value="GGDEF_dom"/>
</dbReference>
<proteinExistence type="predicted"/>
<name>A0A285N3L8_9AQUI</name>
<dbReference type="Pfam" id="PF00990">
    <property type="entry name" value="GGDEF"/>
    <property type="match status" value="1"/>
</dbReference>
<dbReference type="InterPro" id="IPR000014">
    <property type="entry name" value="PAS"/>
</dbReference>